<comment type="caution">
    <text evidence="2">The sequence shown here is derived from an EMBL/GenBank/DDBJ whole genome shotgun (WGS) entry which is preliminary data.</text>
</comment>
<dbReference type="PANTHER" id="PTHR30575">
    <property type="entry name" value="PEPTIDASE M20"/>
    <property type="match status" value="1"/>
</dbReference>
<evidence type="ECO:0000313" key="3">
    <source>
        <dbReference type="Proteomes" id="UP000717328"/>
    </source>
</evidence>
<proteinExistence type="predicted"/>
<gene>
    <name evidence="2" type="ORF">H0H81_011903</name>
</gene>
<dbReference type="Proteomes" id="UP000717328">
    <property type="component" value="Unassembled WGS sequence"/>
</dbReference>
<accession>A0A9P7G0K0</accession>
<dbReference type="AlphaFoldDB" id="A0A9P7G0K0"/>
<name>A0A9P7G0K0_9AGAR</name>
<dbReference type="GO" id="GO:0016805">
    <property type="term" value="F:dipeptidase activity"/>
    <property type="evidence" value="ECO:0007669"/>
    <property type="project" value="TreeGrafter"/>
</dbReference>
<dbReference type="SUPFAM" id="SSF55031">
    <property type="entry name" value="Bacterial exopeptidase dimerisation domain"/>
    <property type="match status" value="1"/>
</dbReference>
<dbReference type="Pfam" id="PF07687">
    <property type="entry name" value="M20_dimer"/>
    <property type="match status" value="1"/>
</dbReference>
<reference evidence="2" key="2">
    <citation type="submission" date="2021-10" db="EMBL/GenBank/DDBJ databases">
        <title>Phylogenomics reveals ancestral predisposition of the termite-cultivated fungus Termitomyces towards a domesticated lifestyle.</title>
        <authorList>
            <person name="Auxier B."/>
            <person name="Grum-Grzhimaylo A."/>
            <person name="Cardenas M.E."/>
            <person name="Lodge J.D."/>
            <person name="Laessoe T."/>
            <person name="Pedersen O."/>
            <person name="Smith M.E."/>
            <person name="Kuyper T.W."/>
            <person name="Franco-Molano E.A."/>
            <person name="Baroni T.J."/>
            <person name="Aanen D.K."/>
        </authorList>
    </citation>
    <scope>NUCLEOTIDE SEQUENCE</scope>
    <source>
        <strain evidence="2">D49</strain>
    </source>
</reference>
<reference evidence="2" key="1">
    <citation type="submission" date="2021-02" db="EMBL/GenBank/DDBJ databases">
        <authorList>
            <person name="Nieuwenhuis M."/>
            <person name="Van De Peppel L.J.J."/>
        </authorList>
    </citation>
    <scope>NUCLEOTIDE SEQUENCE</scope>
    <source>
        <strain evidence="2">D49</strain>
    </source>
</reference>
<dbReference type="OrthoDB" id="6119954at2759"/>
<protein>
    <recommendedName>
        <fullName evidence="1">Peptidase M20 dimerisation domain-containing protein</fullName>
    </recommendedName>
</protein>
<dbReference type="FunFam" id="3.30.70.360:FF:000004">
    <property type="entry name" value="Peptidase M20 domain-containing protein 2"/>
    <property type="match status" value="1"/>
</dbReference>
<dbReference type="InterPro" id="IPR052030">
    <property type="entry name" value="Peptidase_M20/M20A_hydrolases"/>
</dbReference>
<sequence>MGRTAHAAAAPWEGKNALDAAVIAYSAVSALRQQLKPELRVHGIITGSNWTANTIPDNAKLTYIVRAPTKDDLVELADRVIGCFKYVFVGDAITRSF</sequence>
<evidence type="ECO:0000259" key="1">
    <source>
        <dbReference type="Pfam" id="PF07687"/>
    </source>
</evidence>
<organism evidence="2 3">
    <name type="scientific">Sphagnurus paluster</name>
    <dbReference type="NCBI Taxonomy" id="117069"/>
    <lineage>
        <taxon>Eukaryota</taxon>
        <taxon>Fungi</taxon>
        <taxon>Dikarya</taxon>
        <taxon>Basidiomycota</taxon>
        <taxon>Agaricomycotina</taxon>
        <taxon>Agaricomycetes</taxon>
        <taxon>Agaricomycetidae</taxon>
        <taxon>Agaricales</taxon>
        <taxon>Tricholomatineae</taxon>
        <taxon>Lyophyllaceae</taxon>
        <taxon>Sphagnurus</taxon>
    </lineage>
</organism>
<dbReference type="InterPro" id="IPR011650">
    <property type="entry name" value="Peptidase_M20_dimer"/>
</dbReference>
<keyword evidence="3" id="KW-1185">Reference proteome</keyword>
<feature type="domain" description="Peptidase M20 dimerisation" evidence="1">
    <location>
        <begin position="2"/>
        <end position="83"/>
    </location>
</feature>
<dbReference type="EMBL" id="JABCKI010005756">
    <property type="protein sequence ID" value="KAG5638557.1"/>
    <property type="molecule type" value="Genomic_DNA"/>
</dbReference>
<dbReference type="Gene3D" id="3.30.70.360">
    <property type="match status" value="1"/>
</dbReference>
<evidence type="ECO:0000313" key="2">
    <source>
        <dbReference type="EMBL" id="KAG5638557.1"/>
    </source>
</evidence>
<dbReference type="InterPro" id="IPR036264">
    <property type="entry name" value="Bact_exopeptidase_dim_dom"/>
</dbReference>
<dbReference type="PANTHER" id="PTHR30575:SF0">
    <property type="entry name" value="XAA-ARG DIPEPTIDASE"/>
    <property type="match status" value="1"/>
</dbReference>